<dbReference type="PANTHER" id="PTHR43289:SF6">
    <property type="entry name" value="SERINE_THREONINE-PROTEIN KINASE NEKL-3"/>
    <property type="match status" value="1"/>
</dbReference>
<keyword evidence="5 12" id="KW-0418">Kinase</keyword>
<keyword evidence="3" id="KW-0808">Transferase</keyword>
<feature type="domain" description="Protein kinase" evidence="11">
    <location>
        <begin position="13"/>
        <end position="273"/>
    </location>
</feature>
<evidence type="ECO:0000256" key="8">
    <source>
        <dbReference type="ARBA" id="ARBA00048679"/>
    </source>
</evidence>
<dbReference type="AlphaFoldDB" id="A0A927JCY2"/>
<keyword evidence="10" id="KW-1133">Transmembrane helix</keyword>
<evidence type="ECO:0000256" key="4">
    <source>
        <dbReference type="ARBA" id="ARBA00022741"/>
    </source>
</evidence>
<evidence type="ECO:0000256" key="6">
    <source>
        <dbReference type="ARBA" id="ARBA00022840"/>
    </source>
</evidence>
<comment type="catalytic activity">
    <reaction evidence="8">
        <text>L-seryl-[protein] + ATP = O-phospho-L-seryl-[protein] + ADP + H(+)</text>
        <dbReference type="Rhea" id="RHEA:17989"/>
        <dbReference type="Rhea" id="RHEA-COMP:9863"/>
        <dbReference type="Rhea" id="RHEA-COMP:11604"/>
        <dbReference type="ChEBI" id="CHEBI:15378"/>
        <dbReference type="ChEBI" id="CHEBI:29999"/>
        <dbReference type="ChEBI" id="CHEBI:30616"/>
        <dbReference type="ChEBI" id="CHEBI:83421"/>
        <dbReference type="ChEBI" id="CHEBI:456216"/>
        <dbReference type="EC" id="2.7.11.1"/>
    </reaction>
</comment>
<feature type="compositionally biased region" description="Low complexity" evidence="9">
    <location>
        <begin position="437"/>
        <end position="449"/>
    </location>
</feature>
<dbReference type="GO" id="GO:0005524">
    <property type="term" value="F:ATP binding"/>
    <property type="evidence" value="ECO:0007669"/>
    <property type="project" value="UniProtKB-KW"/>
</dbReference>
<evidence type="ECO:0000313" key="13">
    <source>
        <dbReference type="Proteomes" id="UP000642993"/>
    </source>
</evidence>
<evidence type="ECO:0000256" key="5">
    <source>
        <dbReference type="ARBA" id="ARBA00022777"/>
    </source>
</evidence>
<evidence type="ECO:0000256" key="10">
    <source>
        <dbReference type="SAM" id="Phobius"/>
    </source>
</evidence>
<dbReference type="GO" id="GO:0045717">
    <property type="term" value="P:negative regulation of fatty acid biosynthetic process"/>
    <property type="evidence" value="ECO:0007669"/>
    <property type="project" value="UniProtKB-ARBA"/>
</dbReference>
<gene>
    <name evidence="12" type="ORF">HT102_10895</name>
</gene>
<dbReference type="PROSITE" id="PS00108">
    <property type="entry name" value="PROTEIN_KINASE_ST"/>
    <property type="match status" value="1"/>
</dbReference>
<sequence length="449" mass="47387">MVLHNGSIIADRFRLQRFIASGGMGEDWEARDTRLDRRVGVKILKPELSSSDEFLSRFRTEARTTAQLHHPSIASIFDYGESTDDATGAPLAYLVMEFVNGEPLNKVLSRMGSIPLPLALDMLEQTGRALQVAHDAGLVHRDVKPGNILITPDGQVKITDFGIAKAVDAAPITRTGHVMGTAQYISPEQASGQPATAASDVYSLGIVGYEALTGTRPFTGEGALTVAMKHIHETPPPLPTDIPPEARTVIEAALSKDPRARYQDGGSFAKAIAAARAGNAPDDPRRAITGDLPVAAAAAHRQVDATRIMAAPRTGRHGVAGSATGAAAHQPAYYQQPRDDGMSNSQKALAWGAAAMFVLVGITAAIMMISDMLDSRVPPPAPVPPTLVEPEPTAPVTTEPPATEETTEPPATTEETTTEPETSEPSETTEPPDTDTDTAPSEPTGDPAP</sequence>
<dbReference type="EC" id="2.7.11.1" evidence="1"/>
<dbReference type="FunFam" id="1.10.510.10:FF:000021">
    <property type="entry name" value="Serine/threonine protein kinase"/>
    <property type="match status" value="1"/>
</dbReference>
<keyword evidence="2 12" id="KW-0723">Serine/threonine-protein kinase</keyword>
<dbReference type="SUPFAM" id="SSF56112">
    <property type="entry name" value="Protein kinase-like (PK-like)"/>
    <property type="match status" value="1"/>
</dbReference>
<dbReference type="InterPro" id="IPR000719">
    <property type="entry name" value="Prot_kinase_dom"/>
</dbReference>
<proteinExistence type="predicted"/>
<evidence type="ECO:0000256" key="1">
    <source>
        <dbReference type="ARBA" id="ARBA00012513"/>
    </source>
</evidence>
<feature type="region of interest" description="Disordered" evidence="9">
    <location>
        <begin position="380"/>
        <end position="449"/>
    </location>
</feature>
<dbReference type="CDD" id="cd14014">
    <property type="entry name" value="STKc_PknB_like"/>
    <property type="match status" value="1"/>
</dbReference>
<keyword evidence="6" id="KW-0067">ATP-binding</keyword>
<evidence type="ECO:0000259" key="11">
    <source>
        <dbReference type="PROSITE" id="PS50011"/>
    </source>
</evidence>
<keyword evidence="4" id="KW-0547">Nucleotide-binding</keyword>
<dbReference type="Gene3D" id="1.10.510.10">
    <property type="entry name" value="Transferase(Phosphotransferase) domain 1"/>
    <property type="match status" value="1"/>
</dbReference>
<dbReference type="RefSeq" id="WP_192039462.1">
    <property type="nucleotide sequence ID" value="NZ_JACYWE010000006.1"/>
</dbReference>
<evidence type="ECO:0000256" key="3">
    <source>
        <dbReference type="ARBA" id="ARBA00022679"/>
    </source>
</evidence>
<organism evidence="12 13">
    <name type="scientific">Lolliginicoccus lacisalsi</name>
    <dbReference type="NCBI Taxonomy" id="2742202"/>
    <lineage>
        <taxon>Bacteria</taxon>
        <taxon>Bacillati</taxon>
        <taxon>Actinomycetota</taxon>
        <taxon>Actinomycetes</taxon>
        <taxon>Mycobacteriales</taxon>
        <taxon>Hoyosellaceae</taxon>
        <taxon>Lolliginicoccus</taxon>
    </lineage>
</organism>
<dbReference type="PANTHER" id="PTHR43289">
    <property type="entry name" value="MITOGEN-ACTIVATED PROTEIN KINASE KINASE KINASE 20-RELATED"/>
    <property type="match status" value="1"/>
</dbReference>
<dbReference type="PROSITE" id="PS50011">
    <property type="entry name" value="PROTEIN_KINASE_DOM"/>
    <property type="match status" value="1"/>
</dbReference>
<keyword evidence="10" id="KW-0472">Membrane</keyword>
<feature type="transmembrane region" description="Helical" evidence="10">
    <location>
        <begin position="348"/>
        <end position="369"/>
    </location>
</feature>
<evidence type="ECO:0000256" key="7">
    <source>
        <dbReference type="ARBA" id="ARBA00047899"/>
    </source>
</evidence>
<dbReference type="SMART" id="SM00220">
    <property type="entry name" value="S_TKc"/>
    <property type="match status" value="1"/>
</dbReference>
<accession>A0A927JCY2</accession>
<name>A0A927JCY2_9ACTN</name>
<reference evidence="12" key="1">
    <citation type="submission" date="2020-09" db="EMBL/GenBank/DDBJ databases">
        <title>Hoyosella lacisalsi sp. nov., a halotolerant actinobacterium isolated from soil of Lake Gudzhirganskoe.</title>
        <authorList>
            <person name="Yang Q."/>
            <person name="Guo P.Y."/>
            <person name="Liu S.W."/>
            <person name="Li F.N."/>
            <person name="Sun C.H."/>
        </authorList>
    </citation>
    <scope>NUCLEOTIDE SEQUENCE</scope>
    <source>
        <strain evidence="12">G463</strain>
    </source>
</reference>
<comment type="caution">
    <text evidence="12">The sequence shown here is derived from an EMBL/GenBank/DDBJ whole genome shotgun (WGS) entry which is preliminary data.</text>
</comment>
<evidence type="ECO:0000313" key="12">
    <source>
        <dbReference type="EMBL" id="MBD8506996.1"/>
    </source>
</evidence>
<keyword evidence="10" id="KW-0812">Transmembrane</keyword>
<dbReference type="InterPro" id="IPR008271">
    <property type="entry name" value="Ser/Thr_kinase_AS"/>
</dbReference>
<dbReference type="EMBL" id="JACYWE010000006">
    <property type="protein sequence ID" value="MBD8506996.1"/>
    <property type="molecule type" value="Genomic_DNA"/>
</dbReference>
<dbReference type="FunFam" id="3.30.200.20:FF:000035">
    <property type="entry name" value="Serine/threonine protein kinase Stk1"/>
    <property type="match status" value="1"/>
</dbReference>
<evidence type="ECO:0000256" key="2">
    <source>
        <dbReference type="ARBA" id="ARBA00022527"/>
    </source>
</evidence>
<dbReference type="Gene3D" id="3.30.200.20">
    <property type="entry name" value="Phosphorylase Kinase, domain 1"/>
    <property type="match status" value="1"/>
</dbReference>
<evidence type="ECO:0000256" key="9">
    <source>
        <dbReference type="SAM" id="MobiDB-lite"/>
    </source>
</evidence>
<comment type="catalytic activity">
    <reaction evidence="7">
        <text>L-threonyl-[protein] + ATP = O-phospho-L-threonyl-[protein] + ADP + H(+)</text>
        <dbReference type="Rhea" id="RHEA:46608"/>
        <dbReference type="Rhea" id="RHEA-COMP:11060"/>
        <dbReference type="Rhea" id="RHEA-COMP:11605"/>
        <dbReference type="ChEBI" id="CHEBI:15378"/>
        <dbReference type="ChEBI" id="CHEBI:30013"/>
        <dbReference type="ChEBI" id="CHEBI:30616"/>
        <dbReference type="ChEBI" id="CHEBI:61977"/>
        <dbReference type="ChEBI" id="CHEBI:456216"/>
        <dbReference type="EC" id="2.7.11.1"/>
    </reaction>
</comment>
<dbReference type="Proteomes" id="UP000642993">
    <property type="component" value="Unassembled WGS sequence"/>
</dbReference>
<keyword evidence="13" id="KW-1185">Reference proteome</keyword>
<protein>
    <recommendedName>
        <fullName evidence="1">non-specific serine/threonine protein kinase</fullName>
        <ecNumber evidence="1">2.7.11.1</ecNumber>
    </recommendedName>
</protein>
<dbReference type="GO" id="GO:0004674">
    <property type="term" value="F:protein serine/threonine kinase activity"/>
    <property type="evidence" value="ECO:0007669"/>
    <property type="project" value="UniProtKB-KW"/>
</dbReference>
<feature type="compositionally biased region" description="Low complexity" evidence="9">
    <location>
        <begin position="388"/>
        <end position="415"/>
    </location>
</feature>
<dbReference type="Pfam" id="PF00069">
    <property type="entry name" value="Pkinase"/>
    <property type="match status" value="1"/>
</dbReference>
<dbReference type="InterPro" id="IPR011009">
    <property type="entry name" value="Kinase-like_dom_sf"/>
</dbReference>